<evidence type="ECO:0000313" key="16">
    <source>
        <dbReference type="EMBL" id="SUO95622.1"/>
    </source>
</evidence>
<dbReference type="Pfam" id="PF00206">
    <property type="entry name" value="Lyase_1"/>
    <property type="match status" value="1"/>
</dbReference>
<dbReference type="UniPathway" id="UPA00075">
    <property type="reaction ID" value="UER00336"/>
</dbReference>
<evidence type="ECO:0000259" key="14">
    <source>
        <dbReference type="Pfam" id="PF00206"/>
    </source>
</evidence>
<dbReference type="AlphaFoldDB" id="A0A380MTL6"/>
<evidence type="ECO:0000313" key="17">
    <source>
        <dbReference type="Proteomes" id="UP000254601"/>
    </source>
</evidence>
<comment type="pathway">
    <text evidence="1 13">Purine metabolism; IMP biosynthesis via de novo pathway; 5-amino-1-(5-phospho-D-ribosyl)imidazole-4-carboxamide from 5-amino-1-(5-phospho-D-ribosyl)imidazole-4-carboxylate: step 2/2.</text>
</comment>
<dbReference type="GO" id="GO:0006189">
    <property type="term" value="P:'de novo' IMP biosynthetic process"/>
    <property type="evidence" value="ECO:0007669"/>
    <property type="project" value="UniProtKB-UniPathway"/>
</dbReference>
<dbReference type="InterPro" id="IPR004769">
    <property type="entry name" value="Pur_lyase"/>
</dbReference>
<evidence type="ECO:0000256" key="10">
    <source>
        <dbReference type="ARBA" id="ARBA00030717"/>
    </source>
</evidence>
<organism evidence="16 17">
    <name type="scientific">Suttonella ornithocola</name>
    <dbReference type="NCBI Taxonomy" id="279832"/>
    <lineage>
        <taxon>Bacteria</taxon>
        <taxon>Pseudomonadati</taxon>
        <taxon>Pseudomonadota</taxon>
        <taxon>Gammaproteobacteria</taxon>
        <taxon>Cardiobacteriales</taxon>
        <taxon>Cardiobacteriaceae</taxon>
        <taxon>Suttonella</taxon>
    </lineage>
</organism>
<dbReference type="GO" id="GO:0005829">
    <property type="term" value="C:cytosol"/>
    <property type="evidence" value="ECO:0007669"/>
    <property type="project" value="TreeGrafter"/>
</dbReference>
<feature type="domain" description="Adenylosuccinate lyase PurB C-terminal" evidence="15">
    <location>
        <begin position="331"/>
        <end position="445"/>
    </location>
</feature>
<dbReference type="UniPathway" id="UPA00074">
    <property type="reaction ID" value="UER00132"/>
</dbReference>
<dbReference type="PANTHER" id="PTHR43411:SF1">
    <property type="entry name" value="ADENYLOSUCCINATE LYASE"/>
    <property type="match status" value="1"/>
</dbReference>
<dbReference type="RefSeq" id="WP_072576414.1">
    <property type="nucleotide sequence ID" value="NZ_LWHB01000069.1"/>
</dbReference>
<dbReference type="InterPro" id="IPR024083">
    <property type="entry name" value="Fumarase/histidase_N"/>
</dbReference>
<dbReference type="NCBIfam" id="NF006764">
    <property type="entry name" value="PRK09285.1"/>
    <property type="match status" value="1"/>
</dbReference>
<dbReference type="InterPro" id="IPR000362">
    <property type="entry name" value="Fumarate_lyase_fam"/>
</dbReference>
<evidence type="ECO:0000256" key="7">
    <source>
        <dbReference type="ARBA" id="ARBA00023239"/>
    </source>
</evidence>
<dbReference type="InterPro" id="IPR020557">
    <property type="entry name" value="Fumarate_lyase_CS"/>
</dbReference>
<gene>
    <name evidence="16" type="primary">purB</name>
    <name evidence="16" type="ORF">NCTC13337_01504</name>
</gene>
<evidence type="ECO:0000256" key="1">
    <source>
        <dbReference type="ARBA" id="ARBA00004706"/>
    </source>
</evidence>
<evidence type="ECO:0000256" key="9">
    <source>
        <dbReference type="ARBA" id="ARBA00025012"/>
    </source>
</evidence>
<dbReference type="SUPFAM" id="SSF48557">
    <property type="entry name" value="L-aspartase-like"/>
    <property type="match status" value="1"/>
</dbReference>
<dbReference type="EC" id="4.3.2.2" evidence="4 12"/>
<comment type="similarity">
    <text evidence="3 13">Belongs to the lyase 1 family. Adenylosuccinate lyase subfamily.</text>
</comment>
<evidence type="ECO:0000256" key="5">
    <source>
        <dbReference type="ARBA" id="ARBA00017058"/>
    </source>
</evidence>
<dbReference type="OrthoDB" id="9768878at2"/>
<dbReference type="Gene3D" id="1.10.40.30">
    <property type="entry name" value="Fumarase/aspartase (C-terminal domain)"/>
    <property type="match status" value="1"/>
</dbReference>
<evidence type="ECO:0000256" key="4">
    <source>
        <dbReference type="ARBA" id="ARBA00012339"/>
    </source>
</evidence>
<dbReference type="EMBL" id="UHIC01000001">
    <property type="protein sequence ID" value="SUO95622.1"/>
    <property type="molecule type" value="Genomic_DNA"/>
</dbReference>
<evidence type="ECO:0000256" key="12">
    <source>
        <dbReference type="NCBIfam" id="TIGR00928"/>
    </source>
</evidence>
<evidence type="ECO:0000256" key="6">
    <source>
        <dbReference type="ARBA" id="ARBA00022755"/>
    </source>
</evidence>
<keyword evidence="7 13" id="KW-0456">Lyase</keyword>
<comment type="catalytic activity">
    <reaction evidence="8">
        <text>(2S)-2-[5-amino-1-(5-phospho-beta-D-ribosyl)imidazole-4-carboxamido]succinate = 5-amino-1-(5-phospho-beta-D-ribosyl)imidazole-4-carboxamide + fumarate</text>
        <dbReference type="Rhea" id="RHEA:23920"/>
        <dbReference type="ChEBI" id="CHEBI:29806"/>
        <dbReference type="ChEBI" id="CHEBI:58443"/>
        <dbReference type="ChEBI" id="CHEBI:58475"/>
        <dbReference type="EC" id="4.3.2.2"/>
    </reaction>
    <physiologicalReaction direction="left-to-right" evidence="8">
        <dbReference type="Rhea" id="RHEA:23921"/>
    </physiologicalReaction>
</comment>
<keyword evidence="6 13" id="KW-0658">Purine biosynthesis</keyword>
<dbReference type="Gene3D" id="1.20.200.10">
    <property type="entry name" value="Fumarase/aspartase (Central domain)"/>
    <property type="match status" value="1"/>
</dbReference>
<dbReference type="PRINTS" id="PR00149">
    <property type="entry name" value="FUMRATELYASE"/>
</dbReference>
<evidence type="ECO:0000256" key="13">
    <source>
        <dbReference type="RuleBase" id="RU361172"/>
    </source>
</evidence>
<dbReference type="GO" id="GO:0044208">
    <property type="term" value="P:'de novo' AMP biosynthetic process"/>
    <property type="evidence" value="ECO:0007669"/>
    <property type="project" value="UniProtKB-UniPathway"/>
</dbReference>
<dbReference type="InterPro" id="IPR013539">
    <property type="entry name" value="PurB_C"/>
</dbReference>
<dbReference type="Proteomes" id="UP000254601">
    <property type="component" value="Unassembled WGS sequence"/>
</dbReference>
<dbReference type="Pfam" id="PF08328">
    <property type="entry name" value="ASL_C"/>
    <property type="match status" value="1"/>
</dbReference>
<reference evidence="16 17" key="1">
    <citation type="submission" date="2018-06" db="EMBL/GenBank/DDBJ databases">
        <authorList>
            <consortium name="Pathogen Informatics"/>
            <person name="Doyle S."/>
        </authorList>
    </citation>
    <scope>NUCLEOTIDE SEQUENCE [LARGE SCALE GENOMIC DNA]</scope>
    <source>
        <strain evidence="16 17">NCTC13337</strain>
    </source>
</reference>
<dbReference type="InterPro" id="IPR047136">
    <property type="entry name" value="PurB_bact"/>
</dbReference>
<keyword evidence="17" id="KW-1185">Reference proteome</keyword>
<comment type="function">
    <text evidence="9">Catalyzes two reactions in de novo purine nucleotide biosynthesis. Catalyzes the breakdown of 5-aminoimidazole- (N-succinylocarboxamide) ribotide (SAICAR or 2-[5-amino-1-(5-phospho-beta-D-ribosyl)imidazole-4-carboxamido]succinate) to 5-aminoimidazole-4-carboxamide ribotide (AICAR or 5-amino-1-(5-phospho-beta-D-ribosyl)imidazole-4-carboxamide) and fumarate, and of adenylosuccinate (ADS or N(6)-(1,2-dicarboxyethyl)-AMP) to adenosine monophosphate (AMP) and fumarate.</text>
</comment>
<dbReference type="InterPro" id="IPR022761">
    <property type="entry name" value="Fumarate_lyase_N"/>
</dbReference>
<proteinExistence type="inferred from homology"/>
<comment type="pathway">
    <text evidence="2 13">Purine metabolism; AMP biosynthesis via de novo pathway; AMP from IMP: step 2/2.</text>
</comment>
<dbReference type="Gene3D" id="1.10.275.10">
    <property type="entry name" value="Fumarase/aspartase (N-terminal domain)"/>
    <property type="match status" value="1"/>
</dbReference>
<protein>
    <recommendedName>
        <fullName evidence="5 12">Adenylosuccinate lyase</fullName>
        <shortName evidence="13">ASL</shortName>
        <ecNumber evidence="4 12">4.3.2.2</ecNumber>
    </recommendedName>
    <alternativeName>
        <fullName evidence="10 13">Adenylosuccinase</fullName>
    </alternativeName>
</protein>
<evidence type="ECO:0000256" key="8">
    <source>
        <dbReference type="ARBA" id="ARBA00024477"/>
    </source>
</evidence>
<accession>A0A380MTL6</accession>
<name>A0A380MTL6_9GAMM</name>
<sequence>MNLTALTAISPIDGRYADKTADLREIFSEYGLIKYRYRVELRWLQTLANHPDIQELSTLSQQANAFIEQLITNFNLETAEAIKNIEKTTNHDVKAVEYQLKKDLSANNELAEKIEFVHFACTSEDINNLSYALMLKEGCTYLYQHYQKIVERLETLAKNEANTPMLSRTHGQPASPTTLGKEIANVLYRLKRQLSQLDKQAFLGKINGAVGNFNAHQSAYPNIDWPATAQQFVEEQLSLTYNPLTTQIEPHDYIAELMHTISRCNIILLDLCRDIWTYISLNYFKQKMVAGEVGSSTMPHKVNPIDFENAEGNFGIANALAEHLAHKLPLSRMQRDLTDSTVLRSLGSAFAYTTIALTSLSKGLGKLEVNHERLAQDLAENPEVLGEAIQTVMRRYDIPEPYEKLKALTRGQKITPETLANFIETLELPEDVKITLKQLTPARYIGLAAELSSIR</sequence>
<comment type="catalytic activity">
    <reaction evidence="11">
        <text>N(6)-(1,2-dicarboxyethyl)-AMP = fumarate + AMP</text>
        <dbReference type="Rhea" id="RHEA:16853"/>
        <dbReference type="ChEBI" id="CHEBI:29806"/>
        <dbReference type="ChEBI" id="CHEBI:57567"/>
        <dbReference type="ChEBI" id="CHEBI:456215"/>
        <dbReference type="EC" id="4.3.2.2"/>
    </reaction>
    <physiologicalReaction direction="left-to-right" evidence="11">
        <dbReference type="Rhea" id="RHEA:16854"/>
    </physiologicalReaction>
</comment>
<dbReference type="PROSITE" id="PS00163">
    <property type="entry name" value="FUMARATE_LYASES"/>
    <property type="match status" value="1"/>
</dbReference>
<evidence type="ECO:0000256" key="3">
    <source>
        <dbReference type="ARBA" id="ARBA00008273"/>
    </source>
</evidence>
<feature type="domain" description="Fumarate lyase N-terminal" evidence="14">
    <location>
        <begin position="14"/>
        <end position="312"/>
    </location>
</feature>
<dbReference type="InterPro" id="IPR008948">
    <property type="entry name" value="L-Aspartase-like"/>
</dbReference>
<evidence type="ECO:0000256" key="2">
    <source>
        <dbReference type="ARBA" id="ARBA00004734"/>
    </source>
</evidence>
<dbReference type="PANTHER" id="PTHR43411">
    <property type="entry name" value="ADENYLOSUCCINATE LYASE"/>
    <property type="match status" value="1"/>
</dbReference>
<dbReference type="GO" id="GO:0070626">
    <property type="term" value="F:(S)-2-(5-amino-1-(5-phospho-D-ribosyl)imidazole-4-carboxamido) succinate lyase (fumarate-forming) activity"/>
    <property type="evidence" value="ECO:0007669"/>
    <property type="project" value="RHEA"/>
</dbReference>
<evidence type="ECO:0000259" key="15">
    <source>
        <dbReference type="Pfam" id="PF08328"/>
    </source>
</evidence>
<dbReference type="NCBIfam" id="TIGR00928">
    <property type="entry name" value="purB"/>
    <property type="match status" value="1"/>
</dbReference>
<dbReference type="FunFam" id="1.20.200.10:FF:000004">
    <property type="entry name" value="Adenylosuccinate lyase"/>
    <property type="match status" value="1"/>
</dbReference>
<evidence type="ECO:0000256" key="11">
    <source>
        <dbReference type="ARBA" id="ARBA00049115"/>
    </source>
</evidence>
<dbReference type="GO" id="GO:0004018">
    <property type="term" value="F:N6-(1,2-dicarboxyethyl)AMP AMP-lyase (fumarate-forming) activity"/>
    <property type="evidence" value="ECO:0007669"/>
    <property type="project" value="UniProtKB-UniRule"/>
</dbReference>
<dbReference type="CDD" id="cd01598">
    <property type="entry name" value="PurB"/>
    <property type="match status" value="1"/>
</dbReference>